<reference evidence="3 4" key="1">
    <citation type="submission" date="2017-12" db="EMBL/GenBank/DDBJ databases">
        <title>Comparative genomics of Botrytis spp.</title>
        <authorList>
            <person name="Valero-Jimenez C.A."/>
            <person name="Tapia P."/>
            <person name="Veloso J."/>
            <person name="Silva-Moreno E."/>
            <person name="Staats M."/>
            <person name="Valdes J.H."/>
            <person name="Van Kan J.A.L."/>
        </authorList>
    </citation>
    <scope>NUCLEOTIDE SEQUENCE [LARGE SCALE GENOMIC DNA]</scope>
    <source>
        <strain evidence="3 4">MUCL435</strain>
    </source>
</reference>
<dbReference type="EMBL" id="PQXL01000834">
    <property type="protein sequence ID" value="THV43876.1"/>
    <property type="molecule type" value="Genomic_DNA"/>
</dbReference>
<evidence type="ECO:0000256" key="1">
    <source>
        <dbReference type="SAM" id="MobiDB-lite"/>
    </source>
</evidence>
<dbReference type="Gene3D" id="2.170.15.10">
    <property type="entry name" value="Proaerolysin, chain A, domain 3"/>
    <property type="match status" value="1"/>
</dbReference>
<protein>
    <recommendedName>
        <fullName evidence="2">Jacalin-type lectin domain-containing protein</fullName>
    </recommendedName>
</protein>
<dbReference type="PROSITE" id="PS51752">
    <property type="entry name" value="JACALIN_LECTIN"/>
    <property type="match status" value="1"/>
</dbReference>
<gene>
    <name evidence="3" type="ORF">BGAL_0839g00020</name>
</gene>
<dbReference type="Pfam" id="PF01419">
    <property type="entry name" value="Jacalin"/>
    <property type="match status" value="1"/>
</dbReference>
<dbReference type="InterPro" id="IPR001229">
    <property type="entry name" value="Jacalin-like_lectin_dom"/>
</dbReference>
<evidence type="ECO:0000259" key="2">
    <source>
        <dbReference type="PROSITE" id="PS51752"/>
    </source>
</evidence>
<dbReference type="SUPFAM" id="SSF51101">
    <property type="entry name" value="Mannose-binding lectins"/>
    <property type="match status" value="1"/>
</dbReference>
<feature type="domain" description="Jacalin-type lectin" evidence="2">
    <location>
        <begin position="11"/>
        <end position="149"/>
    </location>
</feature>
<evidence type="ECO:0000313" key="3">
    <source>
        <dbReference type="EMBL" id="THV43876.1"/>
    </source>
</evidence>
<dbReference type="AlphaFoldDB" id="A0A4V4HT22"/>
<keyword evidence="4" id="KW-1185">Reference proteome</keyword>
<feature type="compositionally biased region" description="Polar residues" evidence="1">
    <location>
        <begin position="343"/>
        <end position="355"/>
    </location>
</feature>
<dbReference type="InterPro" id="IPR036404">
    <property type="entry name" value="Jacalin-like_lectin_dom_sf"/>
</dbReference>
<dbReference type="SUPFAM" id="SSF56973">
    <property type="entry name" value="Aerolisin/ETX pore-forming domain"/>
    <property type="match status" value="1"/>
</dbReference>
<accession>A0A4V4HT22</accession>
<feature type="region of interest" description="Disordered" evidence="1">
    <location>
        <begin position="324"/>
        <end position="355"/>
    </location>
</feature>
<dbReference type="Proteomes" id="UP000308671">
    <property type="component" value="Unassembled WGS sequence"/>
</dbReference>
<evidence type="ECO:0000313" key="4">
    <source>
        <dbReference type="Proteomes" id="UP000308671"/>
    </source>
</evidence>
<name>A0A4V4HT22_9HELO</name>
<dbReference type="Gene3D" id="2.100.10.30">
    <property type="entry name" value="Jacalin-like lectin domain"/>
    <property type="match status" value="1"/>
</dbReference>
<dbReference type="OrthoDB" id="2792332at2759"/>
<organism evidence="3 4">
    <name type="scientific">Botrytis galanthina</name>
    <dbReference type="NCBI Taxonomy" id="278940"/>
    <lineage>
        <taxon>Eukaryota</taxon>
        <taxon>Fungi</taxon>
        <taxon>Dikarya</taxon>
        <taxon>Ascomycota</taxon>
        <taxon>Pezizomycotina</taxon>
        <taxon>Leotiomycetes</taxon>
        <taxon>Helotiales</taxon>
        <taxon>Sclerotiniaceae</taxon>
        <taxon>Botrytis</taxon>
    </lineage>
</organism>
<sequence length="355" mass="38282">MAIHHWEVGNANSEGTFSHCLLTEKDTKGFPTLKTIKAWHDSLNGAPDSLDGIQIEYSNGTKTPLYGREGSFPSSFTFGEGEIITEMTVGTGDPLMKSISIYTNRGRHWKAGTRDNITHSVSVHSGFMLGITGGVEYGAIGQLGFYFLEDLAGVAVVMNYIAMPDPSTIGQIQFDRINGDNRDGKKPLQIDIGRSEDVTNSFTTEESWTESLGVSVSVSGGFFGIGETSAGTEYTYAETKSESTSYSESRQISWSGSATVDPGDYTVIDLLYYKGYFEISYTAVITLIGKSGSKHELSRSGGAAGVSGGVATIKQYHVPANQTESILFSKPQEKTLEEDELPPNTNHPVGGNTNK</sequence>
<comment type="caution">
    <text evidence="3">The sequence shown here is derived from an EMBL/GenBank/DDBJ whole genome shotgun (WGS) entry which is preliminary data.</text>
</comment>
<proteinExistence type="predicted"/>